<gene>
    <name evidence="3" type="ORF">EJB05_05880</name>
</gene>
<dbReference type="Pfam" id="PF13966">
    <property type="entry name" value="zf-RVT"/>
    <property type="match status" value="1"/>
</dbReference>
<dbReference type="SUPFAM" id="SSF57756">
    <property type="entry name" value="Retrovirus zinc finger-like domains"/>
    <property type="match status" value="1"/>
</dbReference>
<feature type="region of interest" description="Disordered" evidence="1">
    <location>
        <begin position="401"/>
        <end position="420"/>
    </location>
</feature>
<dbReference type="Gene3D" id="4.10.60.10">
    <property type="entry name" value="Zinc finger, CCHC-type"/>
    <property type="match status" value="1"/>
</dbReference>
<keyword evidence="4" id="KW-1185">Reference proteome</keyword>
<evidence type="ECO:0000313" key="3">
    <source>
        <dbReference type="EMBL" id="TVU46353.1"/>
    </source>
</evidence>
<accession>A0A5J9WE96</accession>
<evidence type="ECO:0000256" key="1">
    <source>
        <dbReference type="SAM" id="MobiDB-lite"/>
    </source>
</evidence>
<dbReference type="GO" id="GO:0003676">
    <property type="term" value="F:nucleic acid binding"/>
    <property type="evidence" value="ECO:0007669"/>
    <property type="project" value="InterPro"/>
</dbReference>
<dbReference type="EMBL" id="RWGY01000004">
    <property type="protein sequence ID" value="TVU46353.1"/>
    <property type="molecule type" value="Genomic_DNA"/>
</dbReference>
<dbReference type="PANTHER" id="PTHR33075">
    <property type="entry name" value="OS02G0499800 PROTEIN"/>
    <property type="match status" value="1"/>
</dbReference>
<feature type="non-terminal residue" evidence="3">
    <location>
        <position position="1205"/>
    </location>
</feature>
<dbReference type="Proteomes" id="UP000324897">
    <property type="component" value="Chromosome 5"/>
</dbReference>
<dbReference type="Pfam" id="PF24530">
    <property type="entry name" value="DUF7597"/>
    <property type="match status" value="1"/>
</dbReference>
<dbReference type="InterPro" id="IPR001878">
    <property type="entry name" value="Znf_CCHC"/>
</dbReference>
<sequence>MDDNYAPPVPRDFDFSRGRKFQAEILNRFRSSVHHPSSSLDGCFYMLAVFRRFTFRLTEDSVSLALHSVLGGTPAGFHVHAESERHFRFSVASKAVGLHIRSVERFITKHFDLYCFLWRDGTPNWKKDEIVWNKEQEKEWTTVSYRKNRVQSKNRVSFAKNMILPSPPSKFKPTAVQSGMVKPATFPVIRSVKIGDFLCPLPARVENCNRNLVFPNQSMIPAPKVFSGIHAAFENFQTASDAGQRAATSHWPPASGPVAGVKPTSNASKPGHWVSIQGQDSVSGKGTHISHALKTPLVSSTPDAAFPVIEDDPLSRVTHLMSCKQSTLADRAMARETDRVKDFLRLRGNDDRVCFRCLSPNHFVRNCNGIVRCKHCYGYGHIQRDCLKKRLHQKTKWKIREQAQPDREAQGPRLSQAQLASPDTFKGSVITTSRVPCTALSTLSSISTLQLQTVNSRRATTMANFAIDPHPFFAEGLHNDQGGPHRISRADVSFSGEPHRGHEDFVIALDEDNEINPPDYGIFLQQIRQYITHELNLQVRYCRIHPHGIGLIQLGSIYQRDLLFAGNVHEIDGFRVRFIMHDRAQNYRPYPYARFGWIMFLGYPLDYMTLQHIYQAVASFGKMVHWHNNPHMKAYVLVKCLYNDTDSVPISVVFRQGEQQFGEGWSWTTPTYVLNWEDYDQPPPNLDDIPEDGNPHPLPQVMQQEAEHMENLVNQQFQANLGADQAWENAVIQAGLHGWPAWPDNAGQNAPQQVEQVPQPANLVAAEEMLLENEEGEDSSGSESHNLAARPTALFIQQDRGQEAIFNLDSTHTRQLPFVDDQEVEQRPHWLLPFLTGQLLELMNSALSDDNPRAWWRTSMAAYVNLNQALPQININISTNQINARIDNLPYETSIRQAISPSTTARWSNCTVEQLEGPTSGWVIPGTASHDHEAGSSSGSSYITEAEIQAQIMQIQMRNPYGIRQQPLRIRDQQTIREQPRARISDKLQLQQIKAMQVIKKVYIRKKFKKNPAYIHQRITRVYERKKYKKMDYHSGKFYNLAFKSINPPQPFKWIWKTRVTKKLKIFIWLMFRDRLNSRNLLRRRNYKIDGDDYNCVLCNHNIEEYTYHLFFQCQFSANCWNFLGIRWDHDLHFFQTIQKAKQECQHQFFMEIFATAAWEIWKQRNGKIFRGEVPTFQAWKTAFIRTVKQQMYRLNSEDKEFVTQ</sequence>
<dbReference type="GO" id="GO:0008270">
    <property type="term" value="F:zinc ion binding"/>
    <property type="evidence" value="ECO:0007669"/>
    <property type="project" value="InterPro"/>
</dbReference>
<name>A0A5J9WE96_9POAL</name>
<dbReference type="PANTHER" id="PTHR33075:SF10">
    <property type="entry name" value="DUF4283 DOMAIN-CONTAINING PROTEIN"/>
    <property type="match status" value="1"/>
</dbReference>
<dbReference type="InterPro" id="IPR036875">
    <property type="entry name" value="Znf_CCHC_sf"/>
</dbReference>
<organism evidence="3 4">
    <name type="scientific">Eragrostis curvula</name>
    <name type="common">weeping love grass</name>
    <dbReference type="NCBI Taxonomy" id="38414"/>
    <lineage>
        <taxon>Eukaryota</taxon>
        <taxon>Viridiplantae</taxon>
        <taxon>Streptophyta</taxon>
        <taxon>Embryophyta</taxon>
        <taxon>Tracheophyta</taxon>
        <taxon>Spermatophyta</taxon>
        <taxon>Magnoliopsida</taxon>
        <taxon>Liliopsida</taxon>
        <taxon>Poales</taxon>
        <taxon>Poaceae</taxon>
        <taxon>PACMAD clade</taxon>
        <taxon>Chloridoideae</taxon>
        <taxon>Eragrostideae</taxon>
        <taxon>Eragrostidinae</taxon>
        <taxon>Eragrostis</taxon>
    </lineage>
</organism>
<dbReference type="InterPro" id="IPR056018">
    <property type="entry name" value="DUF7597"/>
</dbReference>
<feature type="compositionally biased region" description="Basic and acidic residues" evidence="1">
    <location>
        <begin position="401"/>
        <end position="410"/>
    </location>
</feature>
<feature type="domain" description="CCHC-type" evidence="2">
    <location>
        <begin position="372"/>
        <end position="388"/>
    </location>
</feature>
<comment type="caution">
    <text evidence="3">The sequence shown here is derived from an EMBL/GenBank/DDBJ whole genome shotgun (WGS) entry which is preliminary data.</text>
</comment>
<reference evidence="3 4" key="1">
    <citation type="journal article" date="2019" name="Sci. Rep.">
        <title>A high-quality genome of Eragrostis curvula grass provides insights into Poaceae evolution and supports new strategies to enhance forage quality.</title>
        <authorList>
            <person name="Carballo J."/>
            <person name="Santos B.A.C.M."/>
            <person name="Zappacosta D."/>
            <person name="Garbus I."/>
            <person name="Selva J.P."/>
            <person name="Gallo C.A."/>
            <person name="Diaz A."/>
            <person name="Albertini E."/>
            <person name="Caccamo M."/>
            <person name="Echenique V."/>
        </authorList>
    </citation>
    <scope>NUCLEOTIDE SEQUENCE [LARGE SCALE GENOMIC DNA]</scope>
    <source>
        <strain evidence="4">cv. Victoria</strain>
        <tissue evidence="3">Leaf</tissue>
    </source>
</reference>
<dbReference type="InterPro" id="IPR026960">
    <property type="entry name" value="RVT-Znf"/>
</dbReference>
<feature type="region of interest" description="Disordered" evidence="1">
    <location>
        <begin position="246"/>
        <end position="269"/>
    </location>
</feature>
<dbReference type="OrthoDB" id="681845at2759"/>
<feature type="domain" description="CCHC-type" evidence="2">
    <location>
        <begin position="353"/>
        <end position="369"/>
    </location>
</feature>
<feature type="non-terminal residue" evidence="3">
    <location>
        <position position="1"/>
    </location>
</feature>
<dbReference type="AlphaFoldDB" id="A0A5J9WE96"/>
<dbReference type="SMART" id="SM00343">
    <property type="entry name" value="ZnF_C2HC"/>
    <property type="match status" value="2"/>
</dbReference>
<proteinExistence type="predicted"/>
<protein>
    <recommendedName>
        <fullName evidence="2">CCHC-type domain-containing protein</fullName>
    </recommendedName>
</protein>
<evidence type="ECO:0000259" key="2">
    <source>
        <dbReference type="SMART" id="SM00343"/>
    </source>
</evidence>
<dbReference type="Gramene" id="TVU46353">
    <property type="protein sequence ID" value="TVU46353"/>
    <property type="gene ID" value="EJB05_05880"/>
</dbReference>
<evidence type="ECO:0000313" key="4">
    <source>
        <dbReference type="Proteomes" id="UP000324897"/>
    </source>
</evidence>